<evidence type="ECO:0000313" key="2">
    <source>
        <dbReference type="Proteomes" id="UP000642284"/>
    </source>
</evidence>
<evidence type="ECO:0000313" key="1">
    <source>
        <dbReference type="EMBL" id="MBC9719513.1"/>
    </source>
</evidence>
<proteinExistence type="predicted"/>
<protein>
    <submittedName>
        <fullName evidence="1">Uncharacterized protein</fullName>
    </submittedName>
</protein>
<dbReference type="EMBL" id="JACTVJ010000045">
    <property type="protein sequence ID" value="MBC9719513.1"/>
    <property type="molecule type" value="Genomic_DNA"/>
</dbReference>
<gene>
    <name evidence="1" type="ORF">H9Y04_44145</name>
</gene>
<reference evidence="1 2" key="1">
    <citation type="submission" date="2020-08" db="EMBL/GenBank/DDBJ databases">
        <title>Genemic of Streptomyces polyaspartic.</title>
        <authorList>
            <person name="Liu W."/>
        </authorList>
    </citation>
    <scope>NUCLEOTIDE SEQUENCE [LARGE SCALE GENOMIC DNA]</scope>
    <source>
        <strain evidence="1 2">TRM66268-LWL</strain>
    </source>
</reference>
<dbReference type="Proteomes" id="UP000642284">
    <property type="component" value="Unassembled WGS sequence"/>
</dbReference>
<keyword evidence="2" id="KW-1185">Reference proteome</keyword>
<comment type="caution">
    <text evidence="1">The sequence shown here is derived from an EMBL/GenBank/DDBJ whole genome shotgun (WGS) entry which is preliminary data.</text>
</comment>
<name>A0ABR7SZ20_9ACTN</name>
<organism evidence="1 2">
    <name type="scientific">Streptomyces polyasparticus</name>
    <dbReference type="NCBI Taxonomy" id="2767826"/>
    <lineage>
        <taxon>Bacteria</taxon>
        <taxon>Bacillati</taxon>
        <taxon>Actinomycetota</taxon>
        <taxon>Actinomycetes</taxon>
        <taxon>Kitasatosporales</taxon>
        <taxon>Streptomycetaceae</taxon>
        <taxon>Streptomyces</taxon>
    </lineage>
</organism>
<sequence length="667" mass="70312">MGIAASTAPLALPGATDGVEPAAGRIYRAEVRDGVDGPVVAGPDFTLQADGDTQFTDAAGRMWHINTPAQVTNWHPRIVGAVDEWAPTWPYGDLSHGPYQGESRCSLTVSGVLRRLGQGAKELQSTLRRHIPTGNPIAYWPLEEGQDATSAASPIPGVGDMTLGGVRFAAVDDLPGSSALPTIGEATIMAAGIGAMTAGEWYLEMIYKLTQLPTAENSLLEVVSNGRPYKRFRITLHNFIPRGTADGWTRLRLTATTDGVHAKLAVGWYPIGNPTAYGTTHTYTGAPGALTAIDTRFGNDLSGMPIGHIGVFDTVSYYVYNDADTGFAGESAGARVRRLCQEEGVAVRVTGACSATAAMGPQRPATLLDLLSECAAVDGGYLGEQPDQVGLEYRPRATLYNQSPALDLDAGKSEIADPFAPVLDDQRLRNDVTMTRAGGSFARATDAASIEQCGTYDEQTTINTATDAQLPQLAAWRVHLGTWPGMRYATLASDFAVAPHVIGAWLTVKPGDVARVVNLPHQHPAGAVQVLIDGWSETLSPTRWSMSANCRPADPWTVATVASSSPEGTDAPDAPVRADTSGSRLAHAVTAHATSLQVETTHGPAWTTASSEMPFDITVGGEIVRVTAIDGDISPQTFTVTRAVNQVIKPHQAGVPVALAQPAIVAL</sequence>
<accession>A0ABR7SZ20</accession>